<dbReference type="HOGENOM" id="CLU_2233437_0_0_11"/>
<feature type="domain" description="ABM" evidence="1">
    <location>
        <begin position="1"/>
        <end position="74"/>
    </location>
</feature>
<sequence length="103" mass="11328">MIMRIWRTRVDESRAGEYERFAAEQSLPMFAAQPGFRGLLFGRDGERCTVVTLWQDATAADALETSPAYRETVARITAAGFLTGESTVERVAVHGSHLPGTPL</sequence>
<accession>I0H4F6</accession>
<dbReference type="Pfam" id="PF03992">
    <property type="entry name" value="ABM"/>
    <property type="match status" value="1"/>
</dbReference>
<evidence type="ECO:0000259" key="1">
    <source>
        <dbReference type="Pfam" id="PF03992"/>
    </source>
</evidence>
<dbReference type="OrthoDB" id="9799092at2"/>
<dbReference type="Proteomes" id="UP000007882">
    <property type="component" value="Chromosome"/>
</dbReference>
<dbReference type="KEGG" id="ams:AMIS_26730"/>
<dbReference type="eggNOG" id="COG2329">
    <property type="taxonomic scope" value="Bacteria"/>
</dbReference>
<dbReference type="AlphaFoldDB" id="I0H4F6"/>
<keyword evidence="3" id="KW-1185">Reference proteome</keyword>
<dbReference type="PATRIC" id="fig|512565.3.peg.2672"/>
<dbReference type="EMBL" id="AP012319">
    <property type="protein sequence ID" value="BAL87893.1"/>
    <property type="molecule type" value="Genomic_DNA"/>
</dbReference>
<dbReference type="RefSeq" id="WP_014442788.1">
    <property type="nucleotide sequence ID" value="NC_017093.1"/>
</dbReference>
<dbReference type="SUPFAM" id="SSF54909">
    <property type="entry name" value="Dimeric alpha+beta barrel"/>
    <property type="match status" value="1"/>
</dbReference>
<dbReference type="InterPro" id="IPR007138">
    <property type="entry name" value="ABM_dom"/>
</dbReference>
<gene>
    <name evidence="2" type="ordered locus">AMIS_26730</name>
</gene>
<reference evidence="2 3" key="1">
    <citation type="submission" date="2012-02" db="EMBL/GenBank/DDBJ databases">
        <title>Complete genome sequence of Actinoplanes missouriensis 431 (= NBRC 102363).</title>
        <authorList>
            <person name="Ohnishi Y."/>
            <person name="Ishikawa J."/>
            <person name="Sekine M."/>
            <person name="Hosoyama A."/>
            <person name="Harada T."/>
            <person name="Narita H."/>
            <person name="Hata T."/>
            <person name="Konno Y."/>
            <person name="Tutikane K."/>
            <person name="Fujita N."/>
            <person name="Horinouchi S."/>
            <person name="Hayakawa M."/>
        </authorList>
    </citation>
    <scope>NUCLEOTIDE SEQUENCE [LARGE SCALE GENOMIC DNA]</scope>
    <source>
        <strain evidence="3">ATCC 14538 / DSM 43046 / CBS 188.64 / JCM 3121 / NBRC 102363 / NCIMB 12654 / NRRL B-3342 / UNCC 431</strain>
    </source>
</reference>
<name>I0H4F6_ACTM4</name>
<dbReference type="InterPro" id="IPR011008">
    <property type="entry name" value="Dimeric_a/b-barrel"/>
</dbReference>
<protein>
    <recommendedName>
        <fullName evidence="1">ABM domain-containing protein</fullName>
    </recommendedName>
</protein>
<proteinExistence type="predicted"/>
<organism evidence="2 3">
    <name type="scientific">Actinoplanes missouriensis (strain ATCC 14538 / DSM 43046 / CBS 188.64 / JCM 3121 / NBRC 102363 / NCIMB 12654 / NRRL B-3342 / UNCC 431)</name>
    <dbReference type="NCBI Taxonomy" id="512565"/>
    <lineage>
        <taxon>Bacteria</taxon>
        <taxon>Bacillati</taxon>
        <taxon>Actinomycetota</taxon>
        <taxon>Actinomycetes</taxon>
        <taxon>Micromonosporales</taxon>
        <taxon>Micromonosporaceae</taxon>
        <taxon>Actinoplanes</taxon>
    </lineage>
</organism>
<evidence type="ECO:0000313" key="2">
    <source>
        <dbReference type="EMBL" id="BAL87893.1"/>
    </source>
</evidence>
<evidence type="ECO:0000313" key="3">
    <source>
        <dbReference type="Proteomes" id="UP000007882"/>
    </source>
</evidence>
<dbReference type="Gene3D" id="3.30.70.100">
    <property type="match status" value="1"/>
</dbReference>